<keyword evidence="1" id="KW-0732">Signal</keyword>
<comment type="caution">
    <text evidence="2">The sequence shown here is derived from an EMBL/GenBank/DDBJ whole genome shotgun (WGS) entry which is preliminary data.</text>
</comment>
<reference evidence="3" key="1">
    <citation type="journal article" date="2019" name="Int. J. Syst. Evol. Microbiol.">
        <title>The Global Catalogue of Microorganisms (GCM) 10K type strain sequencing project: providing services to taxonomists for standard genome sequencing and annotation.</title>
        <authorList>
            <consortium name="The Broad Institute Genomics Platform"/>
            <consortium name="The Broad Institute Genome Sequencing Center for Infectious Disease"/>
            <person name="Wu L."/>
            <person name="Ma J."/>
        </authorList>
    </citation>
    <scope>NUCLEOTIDE SEQUENCE [LARGE SCALE GENOMIC DNA]</scope>
    <source>
        <strain evidence="3">CCUG 56029</strain>
    </source>
</reference>
<feature type="chain" id="PRO_5047462755" evidence="1">
    <location>
        <begin position="22"/>
        <end position="129"/>
    </location>
</feature>
<proteinExistence type="predicted"/>
<evidence type="ECO:0000313" key="2">
    <source>
        <dbReference type="EMBL" id="MFD1881966.1"/>
    </source>
</evidence>
<dbReference type="EMBL" id="JBHUEN010000022">
    <property type="protein sequence ID" value="MFD1881966.1"/>
    <property type="molecule type" value="Genomic_DNA"/>
</dbReference>
<name>A0ABW4R6Q0_9RHOB</name>
<dbReference type="Proteomes" id="UP001597213">
    <property type="component" value="Unassembled WGS sequence"/>
</dbReference>
<evidence type="ECO:0000256" key="1">
    <source>
        <dbReference type="SAM" id="SignalP"/>
    </source>
</evidence>
<organism evidence="2 3">
    <name type="scientific">Paracoccus pacificus</name>
    <dbReference type="NCBI Taxonomy" id="1463598"/>
    <lineage>
        <taxon>Bacteria</taxon>
        <taxon>Pseudomonadati</taxon>
        <taxon>Pseudomonadota</taxon>
        <taxon>Alphaproteobacteria</taxon>
        <taxon>Rhodobacterales</taxon>
        <taxon>Paracoccaceae</taxon>
        <taxon>Paracoccus</taxon>
    </lineage>
</organism>
<dbReference type="RefSeq" id="WP_379142251.1">
    <property type="nucleotide sequence ID" value="NZ_JBHUEN010000022.1"/>
</dbReference>
<keyword evidence="3" id="KW-1185">Reference proteome</keyword>
<accession>A0ABW4R6Q0</accession>
<protein>
    <submittedName>
        <fullName evidence="2">Uncharacterized protein</fullName>
    </submittedName>
</protein>
<gene>
    <name evidence="2" type="ORF">ACFSCT_09580</name>
</gene>
<evidence type="ECO:0000313" key="3">
    <source>
        <dbReference type="Proteomes" id="UP001597213"/>
    </source>
</evidence>
<sequence>MQGTLLPTVLALSAFAIGADAAQADTDLVPGTYLRQTKRWDPDLRRFMNGTSPGEGEACFLVVSRDETEVTLRQVSGDFYEWWSGNTIGPGREDVWFDSDEFKAQNPGKPALTQIRTIFETVQSCQPTS</sequence>
<feature type="signal peptide" evidence="1">
    <location>
        <begin position="1"/>
        <end position="21"/>
    </location>
</feature>